<feature type="signal peptide" evidence="1">
    <location>
        <begin position="1"/>
        <end position="25"/>
    </location>
</feature>
<feature type="domain" description="EfeO-type cupredoxin-like" evidence="2">
    <location>
        <begin position="11"/>
        <end position="111"/>
    </location>
</feature>
<dbReference type="EMBL" id="BAEQ01000045">
    <property type="protein sequence ID" value="GAC29395.1"/>
    <property type="molecule type" value="Genomic_DNA"/>
</dbReference>
<dbReference type="Proteomes" id="UP000006251">
    <property type="component" value="Unassembled WGS sequence"/>
</dbReference>
<dbReference type="AlphaFoldDB" id="K7A1L1"/>
<evidence type="ECO:0000313" key="3">
    <source>
        <dbReference type="EMBL" id="GAC29395.1"/>
    </source>
</evidence>
<accession>K7A1L1</accession>
<protein>
    <recommendedName>
        <fullName evidence="2">EfeO-type cupredoxin-like domain-containing protein</fullName>
    </recommendedName>
</protein>
<evidence type="ECO:0000313" key="4">
    <source>
        <dbReference type="Proteomes" id="UP000006251"/>
    </source>
</evidence>
<keyword evidence="4" id="KW-1185">Reference proteome</keyword>
<dbReference type="Pfam" id="PF13473">
    <property type="entry name" value="Cupredoxin_1"/>
    <property type="match status" value="1"/>
</dbReference>
<sequence>MTNKRSYQISVALFCAYFSINTAIAATVVTIDLKNHIFEPSVITILRNTKIKLIIINHDDSPEEFDSFDLNREKVIFANSKATLFVGPLPTGSYDFFGEYHPETAIGKVIVTNCETRLVDGSEEVQKC</sequence>
<dbReference type="STRING" id="1121922.GCA_000428905_02250"/>
<dbReference type="SUPFAM" id="SSF49503">
    <property type="entry name" value="Cupredoxins"/>
    <property type="match status" value="1"/>
</dbReference>
<evidence type="ECO:0000259" key="2">
    <source>
        <dbReference type="Pfam" id="PF13473"/>
    </source>
</evidence>
<evidence type="ECO:0000256" key="1">
    <source>
        <dbReference type="SAM" id="SignalP"/>
    </source>
</evidence>
<keyword evidence="1" id="KW-0732">Signal</keyword>
<proteinExistence type="predicted"/>
<dbReference type="RefSeq" id="WP_006012238.1">
    <property type="nucleotide sequence ID" value="NZ_AUAV01000011.1"/>
</dbReference>
<organism evidence="3 4">
    <name type="scientific">Brumicola pallidula DSM 14239 = ACAM 615</name>
    <dbReference type="NCBI Taxonomy" id="1121922"/>
    <lineage>
        <taxon>Bacteria</taxon>
        <taxon>Pseudomonadati</taxon>
        <taxon>Pseudomonadota</taxon>
        <taxon>Gammaproteobacteria</taxon>
        <taxon>Alteromonadales</taxon>
        <taxon>Alteromonadaceae</taxon>
        <taxon>Brumicola</taxon>
    </lineage>
</organism>
<dbReference type="Gene3D" id="2.60.40.420">
    <property type="entry name" value="Cupredoxins - blue copper proteins"/>
    <property type="match status" value="1"/>
</dbReference>
<reference evidence="4" key="1">
    <citation type="journal article" date="2014" name="Environ. Microbiol.">
        <title>Comparative genomics of the marine bacterial genus Glaciecola reveals the high degree of genomic diversity and genomic characteristic for cold adaptation.</title>
        <authorList>
            <person name="Qin Q.L."/>
            <person name="Xie B.B."/>
            <person name="Yu Y."/>
            <person name="Shu Y.L."/>
            <person name="Rong J.C."/>
            <person name="Zhang Y.J."/>
            <person name="Zhao D.L."/>
            <person name="Chen X.L."/>
            <person name="Zhang X.Y."/>
            <person name="Chen B."/>
            <person name="Zhou B.C."/>
            <person name="Zhang Y.Z."/>
        </authorList>
    </citation>
    <scope>NUCLEOTIDE SEQUENCE [LARGE SCALE GENOMIC DNA]</scope>
    <source>
        <strain evidence="4">ACAM 615</strain>
    </source>
</reference>
<dbReference type="InterPro" id="IPR008972">
    <property type="entry name" value="Cupredoxin"/>
</dbReference>
<dbReference type="InterPro" id="IPR028096">
    <property type="entry name" value="EfeO_Cupredoxin"/>
</dbReference>
<comment type="caution">
    <text evidence="3">The sequence shown here is derived from an EMBL/GenBank/DDBJ whole genome shotgun (WGS) entry which is preliminary data.</text>
</comment>
<dbReference type="OrthoDB" id="5958460at2"/>
<gene>
    <name evidence="3" type="ORF">GPAL_2538</name>
</gene>
<name>K7A1L1_9ALTE</name>
<feature type="chain" id="PRO_5003902475" description="EfeO-type cupredoxin-like domain-containing protein" evidence="1">
    <location>
        <begin position="26"/>
        <end position="128"/>
    </location>
</feature>